<dbReference type="Pfam" id="PF14322">
    <property type="entry name" value="SusD-like_3"/>
    <property type="match status" value="1"/>
</dbReference>
<dbReference type="OrthoDB" id="630434at2"/>
<dbReference type="InterPro" id="IPR011990">
    <property type="entry name" value="TPR-like_helical_dom_sf"/>
</dbReference>
<keyword evidence="3" id="KW-0732">Signal</keyword>
<keyword evidence="5" id="KW-0998">Cell outer membrane</keyword>
<evidence type="ECO:0000256" key="5">
    <source>
        <dbReference type="ARBA" id="ARBA00023237"/>
    </source>
</evidence>
<dbReference type="STRING" id="871325.SAMN05444349_1092"/>
<dbReference type="SUPFAM" id="SSF48452">
    <property type="entry name" value="TPR-like"/>
    <property type="match status" value="1"/>
</dbReference>
<dbReference type="InterPro" id="IPR012944">
    <property type="entry name" value="SusD_RagB_dom"/>
</dbReference>
<dbReference type="CDD" id="cd08977">
    <property type="entry name" value="SusD"/>
    <property type="match status" value="1"/>
</dbReference>
<reference evidence="9 10" key="1">
    <citation type="submission" date="2016-11" db="EMBL/GenBank/DDBJ databases">
        <authorList>
            <person name="Jaros S."/>
            <person name="Januszkiewicz K."/>
            <person name="Wedrychowicz H."/>
        </authorList>
    </citation>
    <scope>NUCLEOTIDE SEQUENCE [LARGE SCALE GENOMIC DNA]</scope>
    <source>
        <strain evidence="9 10">DSM 26883</strain>
    </source>
</reference>
<keyword evidence="4 6" id="KW-0472">Membrane</keyword>
<evidence type="ECO:0000256" key="6">
    <source>
        <dbReference type="SAM" id="Phobius"/>
    </source>
</evidence>
<dbReference type="GO" id="GO:0009279">
    <property type="term" value="C:cell outer membrane"/>
    <property type="evidence" value="ECO:0007669"/>
    <property type="project" value="UniProtKB-SubCell"/>
</dbReference>
<keyword evidence="6" id="KW-0812">Transmembrane</keyword>
<keyword evidence="10" id="KW-1185">Reference proteome</keyword>
<dbReference type="RefSeq" id="WP_073349514.1">
    <property type="nucleotide sequence ID" value="NZ_FQVD01000009.1"/>
</dbReference>
<evidence type="ECO:0000313" key="9">
    <source>
        <dbReference type="EMBL" id="SHE96889.1"/>
    </source>
</evidence>
<dbReference type="Gene3D" id="1.25.40.390">
    <property type="match status" value="1"/>
</dbReference>
<feature type="domain" description="SusD-like N-terminal" evidence="8">
    <location>
        <begin position="35"/>
        <end position="224"/>
    </location>
</feature>
<dbReference type="Proteomes" id="UP000184436">
    <property type="component" value="Unassembled WGS sequence"/>
</dbReference>
<accession>A0A1M4XTQ9</accession>
<keyword evidence="6" id="KW-1133">Transmembrane helix</keyword>
<dbReference type="InterPro" id="IPR033985">
    <property type="entry name" value="SusD-like_N"/>
</dbReference>
<protein>
    <submittedName>
        <fullName evidence="9">SusD family protein</fullName>
    </submittedName>
</protein>
<dbReference type="AlphaFoldDB" id="A0A1M4XTQ9"/>
<evidence type="ECO:0000259" key="7">
    <source>
        <dbReference type="Pfam" id="PF07980"/>
    </source>
</evidence>
<comment type="similarity">
    <text evidence="2">Belongs to the SusD family.</text>
</comment>
<evidence type="ECO:0000256" key="4">
    <source>
        <dbReference type="ARBA" id="ARBA00023136"/>
    </source>
</evidence>
<dbReference type="PROSITE" id="PS51257">
    <property type="entry name" value="PROKAR_LIPOPROTEIN"/>
    <property type="match status" value="1"/>
</dbReference>
<gene>
    <name evidence="9" type="ORF">SAMN05444349_1092</name>
</gene>
<evidence type="ECO:0000256" key="1">
    <source>
        <dbReference type="ARBA" id="ARBA00004442"/>
    </source>
</evidence>
<evidence type="ECO:0000259" key="8">
    <source>
        <dbReference type="Pfam" id="PF14322"/>
    </source>
</evidence>
<evidence type="ECO:0000256" key="2">
    <source>
        <dbReference type="ARBA" id="ARBA00006275"/>
    </source>
</evidence>
<dbReference type="Pfam" id="PF07980">
    <property type="entry name" value="SusD_RagB"/>
    <property type="match status" value="1"/>
</dbReference>
<feature type="domain" description="RagB/SusD" evidence="7">
    <location>
        <begin position="274"/>
        <end position="425"/>
    </location>
</feature>
<dbReference type="EMBL" id="FQVD01000009">
    <property type="protein sequence ID" value="SHE96889.1"/>
    <property type="molecule type" value="Genomic_DNA"/>
</dbReference>
<name>A0A1M4XTQ9_9BACE</name>
<sequence>MNKIQKLYIFFMFAGSLIITSCSNFLDIQPTGKVIPNTLEEYRALMTTVYSNGLIDRSLCDMRTGDITIRNDEFDQSTYRDIERWVANNPSGTEFGWSSYYENIYYANAIINKQNDITEGSKGDIDQLVGEAYFMRGYMHFILVNLFGQPYTKEGAPETKAIPLKLTLDLEELPTRNTVEQIYTSILSDIENARKFINRTEWETGYNYRFTTLAVDAFESRVCLYKGDWKTAYDTAERLLAQKSALEDYNSPDFKMPNLYESIESITAYENIYNNSTLKASQATEAFVQMFQEGDLRLAKYIDVVNADGNYPIIKNDGTSKYKCSFRTSELYLNAAEAAAHLNKLPEARNRLLQLMEKRYTPTAFEHKETEVNNMNQADLITEILNERARELAFEGHRWFDLRRTTRPEIKKVFNEQTIILQQDDVRYTIQIPLSATSANPNLMD</sequence>
<evidence type="ECO:0000313" key="10">
    <source>
        <dbReference type="Proteomes" id="UP000184436"/>
    </source>
</evidence>
<proteinExistence type="inferred from homology"/>
<feature type="transmembrane region" description="Helical" evidence="6">
    <location>
        <begin position="7"/>
        <end position="26"/>
    </location>
</feature>
<evidence type="ECO:0000256" key="3">
    <source>
        <dbReference type="ARBA" id="ARBA00022729"/>
    </source>
</evidence>
<organism evidence="9 10">
    <name type="scientific">Bacteroides faecichinchillae</name>
    <dbReference type="NCBI Taxonomy" id="871325"/>
    <lineage>
        <taxon>Bacteria</taxon>
        <taxon>Pseudomonadati</taxon>
        <taxon>Bacteroidota</taxon>
        <taxon>Bacteroidia</taxon>
        <taxon>Bacteroidales</taxon>
        <taxon>Bacteroidaceae</taxon>
        <taxon>Bacteroides</taxon>
    </lineage>
</organism>
<comment type="subcellular location">
    <subcellularLocation>
        <location evidence="1">Cell outer membrane</location>
    </subcellularLocation>
</comment>